<name>A0A4Y9K1Q5_9PAST</name>
<feature type="domain" description="Autotransporter" evidence="2">
    <location>
        <begin position="789"/>
        <end position="1042"/>
    </location>
</feature>
<dbReference type="InterPro" id="IPR005546">
    <property type="entry name" value="Autotransporte_beta"/>
</dbReference>
<dbReference type="InterPro" id="IPR036938">
    <property type="entry name" value="PAP2/HPO_sf"/>
</dbReference>
<evidence type="ECO:0000259" key="2">
    <source>
        <dbReference type="PROSITE" id="PS51208"/>
    </source>
</evidence>
<dbReference type="Gene3D" id="2.160.20.20">
    <property type="match status" value="1"/>
</dbReference>
<dbReference type="SUPFAM" id="SSF48317">
    <property type="entry name" value="Acid phosphatase/Vanadium-dependent haloperoxidase"/>
    <property type="match status" value="1"/>
</dbReference>
<dbReference type="NCBIfam" id="TIGR01414">
    <property type="entry name" value="autotrans_barl"/>
    <property type="match status" value="2"/>
</dbReference>
<gene>
    <name evidence="3" type="ORF">E4T80_05205</name>
</gene>
<dbReference type="SMART" id="SM00869">
    <property type="entry name" value="Autotransporter"/>
    <property type="match status" value="1"/>
</dbReference>
<feature type="compositionally biased region" description="Polar residues" evidence="1">
    <location>
        <begin position="699"/>
        <end position="748"/>
    </location>
</feature>
<dbReference type="SUPFAM" id="SSF51126">
    <property type="entry name" value="Pectin lyase-like"/>
    <property type="match status" value="1"/>
</dbReference>
<dbReference type="InterPro" id="IPR006315">
    <property type="entry name" value="OM_autotransptr_brl_dom"/>
</dbReference>
<dbReference type="InterPro" id="IPR036709">
    <property type="entry name" value="Autotransporte_beta_dom_sf"/>
</dbReference>
<dbReference type="SUPFAM" id="SSF103515">
    <property type="entry name" value="Autotransporter"/>
    <property type="match status" value="1"/>
</dbReference>
<evidence type="ECO:0000256" key="1">
    <source>
        <dbReference type="SAM" id="MobiDB-lite"/>
    </source>
</evidence>
<accession>A0A4Y9K1Q5</accession>
<sequence>MRKIHSNKERSMAQPSFQLSKIAVCLSLFSLFTPDMLAEIDLNQTYQLIEQQAGSWFQQLDRSLPLYPQPGSVAAEIDRREALNRQQSDKARKVLAQEDANQHKDHVAMLMRNAALQNFAPSIDNQRYYELSDDLRNLVKRAGYVFDPNKGRSRSYDFILKDKYRRGRPYQVLDKKGEYKPNYVNVKGSSYPSGHTANGFGEAVLASMIFPERGKEIFSRALQYGESRTVLGAHFPTDTIASRFSQYFYKAQLLNNDEIVSHLVQFAKSVREPFDTVCRETEDALRTCLDMLDAPLSTQYEAEDHNIGYYGQIFPERTAQVVLPDNLPDTAGALLRLRFPYLNDNARRQILAADAYPSHSLANLGDFSNAENNWGLINLPASYDGPSYFYGDFATLAEPEHHLDLGNFSQYDRWTKAIQGEGRLIMNHTGILDLVGRNRFAGIIIHQGLVRLAGEHRLAGKSQISENGNLVIAEATPRLGQLSGNGTVIFEPREGFSILTLDNLSGQLNFEINTDLAHQKSDKIVVKGSDNGEFGLIVTDSGNEPQTENGKVTLVETQTGTAQFRLKDREYIDAGAFRYRLYKEDNDWVLSNRNGERVVTLTKPNEAESAQTDMSKPEADIQPTVSTETRPNENTNNKEHLVNQPSETLTVPVENPPKNDVADLGDFENQPIESPITSAISADNSSKDNVGNLAIQPTELPTTSDISTGNLPKENTSSSSNVTHQPTESANNATPSVNTPSITPQVPQVTGGLKELSARTNEGISLRQAQVLHLEQSLSGIHQRLGELKQGERSNVWVRNLNSRHKLGEMQVVPDSRTSGFTQDYHTLQVGADTALNDTLRLGAFAGTARSKIDFKGDYGSGKINSQTLGLYGTFQFNNGLYFDQIAKYERLTSQGQATAKRRYNGYTLSSEVGKVHTLGQGWTVTPQLQLAWSSLSAKENEDRLSAFYARMGVRVTKMLDLNGWTLQPYAEVNGITTKNRHSQVRVNQYVFDVASTRGRVETVLGINAAAGNHRFGVEATTTRGKHLDQPFAVQANYRYSW</sequence>
<dbReference type="Proteomes" id="UP000297396">
    <property type="component" value="Unassembled WGS sequence"/>
</dbReference>
<dbReference type="AlphaFoldDB" id="A0A4Y9K1Q5"/>
<dbReference type="InterPro" id="IPR011050">
    <property type="entry name" value="Pectin_lyase_fold/virulence"/>
</dbReference>
<dbReference type="Pfam" id="PF03797">
    <property type="entry name" value="Autotransporter"/>
    <property type="match status" value="1"/>
</dbReference>
<feature type="compositionally biased region" description="Polar residues" evidence="1">
    <location>
        <begin position="679"/>
        <end position="689"/>
    </location>
</feature>
<dbReference type="SMART" id="SM00014">
    <property type="entry name" value="acidPPc"/>
    <property type="match status" value="1"/>
</dbReference>
<dbReference type="InterPro" id="IPR012332">
    <property type="entry name" value="Autotransporter_pectin_lyase_C"/>
</dbReference>
<feature type="region of interest" description="Disordered" evidence="1">
    <location>
        <begin position="679"/>
        <end position="750"/>
    </location>
</feature>
<dbReference type="Gene3D" id="1.20.144.10">
    <property type="entry name" value="Phosphatidic acid phosphatase type 2/haloperoxidase"/>
    <property type="match status" value="1"/>
</dbReference>
<dbReference type="Pfam" id="PF01569">
    <property type="entry name" value="PAP2"/>
    <property type="match status" value="1"/>
</dbReference>
<proteinExistence type="predicted"/>
<dbReference type="PROSITE" id="PS51208">
    <property type="entry name" value="AUTOTRANSPORTER"/>
    <property type="match status" value="1"/>
</dbReference>
<dbReference type="InterPro" id="IPR000326">
    <property type="entry name" value="PAP2/HPO"/>
</dbReference>
<dbReference type="InterPro" id="IPR004899">
    <property type="entry name" value="Pertactin_central"/>
</dbReference>
<feature type="region of interest" description="Disordered" evidence="1">
    <location>
        <begin position="605"/>
        <end position="639"/>
    </location>
</feature>
<dbReference type="Gene3D" id="2.40.128.130">
    <property type="entry name" value="Autotransporter beta-domain"/>
    <property type="match status" value="1"/>
</dbReference>
<dbReference type="EMBL" id="SPPA01000009">
    <property type="protein sequence ID" value="TFV10950.1"/>
    <property type="molecule type" value="Genomic_DNA"/>
</dbReference>
<evidence type="ECO:0000313" key="4">
    <source>
        <dbReference type="Proteomes" id="UP000297396"/>
    </source>
</evidence>
<protein>
    <submittedName>
        <fullName evidence="3">Autotransporter outer membrane beta-barrel domain-containing protein</fullName>
    </submittedName>
</protein>
<dbReference type="Pfam" id="PF03212">
    <property type="entry name" value="Pertactin"/>
    <property type="match status" value="1"/>
</dbReference>
<feature type="compositionally biased region" description="Polar residues" evidence="1">
    <location>
        <begin position="623"/>
        <end position="635"/>
    </location>
</feature>
<evidence type="ECO:0000313" key="3">
    <source>
        <dbReference type="EMBL" id="TFV10950.1"/>
    </source>
</evidence>
<organism evidence="3 4">
    <name type="scientific">Muribacter muris</name>
    <dbReference type="NCBI Taxonomy" id="67855"/>
    <lineage>
        <taxon>Bacteria</taxon>
        <taxon>Pseudomonadati</taxon>
        <taxon>Pseudomonadota</taxon>
        <taxon>Gammaproteobacteria</taxon>
        <taxon>Pasteurellales</taxon>
        <taxon>Pasteurellaceae</taxon>
        <taxon>Muribacter</taxon>
    </lineage>
</organism>
<comment type="caution">
    <text evidence="3">The sequence shown here is derived from an EMBL/GenBank/DDBJ whole genome shotgun (WGS) entry which is preliminary data.</text>
</comment>
<dbReference type="OrthoDB" id="6053567at2"/>
<dbReference type="GO" id="GO:0019867">
    <property type="term" value="C:outer membrane"/>
    <property type="evidence" value="ECO:0007669"/>
    <property type="project" value="InterPro"/>
</dbReference>
<reference evidence="3 4" key="1">
    <citation type="submission" date="2019-03" db="EMBL/GenBank/DDBJ databases">
        <title>Diversity of the mouse oral microbiome.</title>
        <authorList>
            <person name="Joseph S."/>
            <person name="Aduse-Opoku J."/>
            <person name="Curtis M."/>
            <person name="Wade W."/>
            <person name="Hashim A."/>
        </authorList>
    </citation>
    <scope>NUCLEOTIDE SEQUENCE [LARGE SCALE GENOMIC DNA]</scope>
    <source>
        <strain evidence="3 4">WT12</strain>
    </source>
</reference>